<dbReference type="CDD" id="cd00383">
    <property type="entry name" value="trans_reg_C"/>
    <property type="match status" value="1"/>
</dbReference>
<sequence>MMGAVPLRKEPSTNKSGKDNHSPRFQGLLAHKRKPGTVQQADHHATASLKEGEGRLDIPFTIKSLSAPLHKEVVSPSVPLPRPESAAHGRSPNELVVLSADQTLAGYLEVVLRRAGYVTRSAVTTSHLCSISRQLAPSLVLVDCRVNDWPMMRTEPTLRHVLLLTVVPAGCSYPEDRLLEDVACGVDGFHRVEDGPRLLTATVGACLRRLKGRIPPRGIHRIGAIELDGDQHEVRIAGQPVRLSAKPFAILKALMQSYPAVCRRDELLARIWGPGFAIGARVLDAHVHVIRRLLAQHPESRCHIATVRKIGFKLGVGKGKREFFSRSASEPIQLTGDDPGCMPRHPVETSTVAAARSFMSVTKMLLRPGDKDQRSGGLAKRFVTIYSIEGGKSCVTLFVGSSSRS</sequence>
<dbReference type="KEGG" id="nio:NITINOP_1867"/>
<name>A0A0S4KR73_9BACT</name>
<accession>A0A0S4KR73</accession>
<keyword evidence="6" id="KW-1185">Reference proteome</keyword>
<feature type="domain" description="OmpR/PhoB-type" evidence="4">
    <location>
        <begin position="217"/>
        <end position="316"/>
    </location>
</feature>
<dbReference type="InterPro" id="IPR036388">
    <property type="entry name" value="WH-like_DNA-bd_sf"/>
</dbReference>
<dbReference type="EMBL" id="LN885086">
    <property type="protein sequence ID" value="CUQ66839.1"/>
    <property type="molecule type" value="Genomic_DNA"/>
</dbReference>
<reference evidence="6" key="1">
    <citation type="submission" date="2015-09" db="EMBL/GenBank/DDBJ databases">
        <authorList>
            <person name="Daims H."/>
        </authorList>
    </citation>
    <scope>NUCLEOTIDE SEQUENCE [LARGE SCALE GENOMIC DNA]</scope>
</reference>
<dbReference type="InterPro" id="IPR001867">
    <property type="entry name" value="OmpR/PhoB-type_DNA-bd"/>
</dbReference>
<evidence type="ECO:0000256" key="1">
    <source>
        <dbReference type="ARBA" id="ARBA00023125"/>
    </source>
</evidence>
<dbReference type="SMART" id="SM00862">
    <property type="entry name" value="Trans_reg_C"/>
    <property type="match status" value="1"/>
</dbReference>
<feature type="compositionally biased region" description="Basic and acidic residues" evidence="3">
    <location>
        <begin position="7"/>
        <end position="22"/>
    </location>
</feature>
<evidence type="ECO:0000256" key="2">
    <source>
        <dbReference type="PROSITE-ProRule" id="PRU01091"/>
    </source>
</evidence>
<proteinExistence type="predicted"/>
<dbReference type="InterPro" id="IPR016032">
    <property type="entry name" value="Sig_transdc_resp-reg_C-effctor"/>
</dbReference>
<dbReference type="Proteomes" id="UP000066284">
    <property type="component" value="Chromosome 1"/>
</dbReference>
<keyword evidence="1 2" id="KW-0238">DNA-binding</keyword>
<evidence type="ECO:0000313" key="6">
    <source>
        <dbReference type="Proteomes" id="UP000066284"/>
    </source>
</evidence>
<dbReference type="SUPFAM" id="SSF46894">
    <property type="entry name" value="C-terminal effector domain of the bipartite response regulators"/>
    <property type="match status" value="1"/>
</dbReference>
<feature type="region of interest" description="Disordered" evidence="3">
    <location>
        <begin position="33"/>
        <end position="52"/>
    </location>
</feature>
<evidence type="ECO:0000256" key="3">
    <source>
        <dbReference type="SAM" id="MobiDB-lite"/>
    </source>
</evidence>
<evidence type="ECO:0000259" key="4">
    <source>
        <dbReference type="PROSITE" id="PS51755"/>
    </source>
</evidence>
<dbReference type="AlphaFoldDB" id="A0A0S4KR73"/>
<gene>
    <name evidence="5" type="ORF">NITINOP_1867</name>
</gene>
<feature type="DNA-binding region" description="OmpR/PhoB-type" evidence="2">
    <location>
        <begin position="217"/>
        <end position="316"/>
    </location>
</feature>
<feature type="region of interest" description="Disordered" evidence="3">
    <location>
        <begin position="1"/>
        <end position="25"/>
    </location>
</feature>
<dbReference type="GO" id="GO:0006355">
    <property type="term" value="P:regulation of DNA-templated transcription"/>
    <property type="evidence" value="ECO:0007669"/>
    <property type="project" value="InterPro"/>
</dbReference>
<dbReference type="Pfam" id="PF00486">
    <property type="entry name" value="Trans_reg_C"/>
    <property type="match status" value="1"/>
</dbReference>
<organism evidence="5 6">
    <name type="scientific">Candidatus Nitrospira inopinata</name>
    <dbReference type="NCBI Taxonomy" id="1715989"/>
    <lineage>
        <taxon>Bacteria</taxon>
        <taxon>Pseudomonadati</taxon>
        <taxon>Nitrospirota</taxon>
        <taxon>Nitrospiria</taxon>
        <taxon>Nitrospirales</taxon>
        <taxon>Nitrospiraceae</taxon>
        <taxon>Nitrospira</taxon>
    </lineage>
</organism>
<dbReference type="RefSeq" id="WP_062484777.1">
    <property type="nucleotide sequence ID" value="NZ_LN885086.1"/>
</dbReference>
<dbReference type="STRING" id="1715989.NITINOP_1867"/>
<protein>
    <recommendedName>
        <fullName evidence="4">OmpR/PhoB-type domain-containing protein</fullName>
    </recommendedName>
</protein>
<dbReference type="PROSITE" id="PS51755">
    <property type="entry name" value="OMPR_PHOB"/>
    <property type="match status" value="1"/>
</dbReference>
<dbReference type="GO" id="GO:0003677">
    <property type="term" value="F:DNA binding"/>
    <property type="evidence" value="ECO:0007669"/>
    <property type="project" value="UniProtKB-UniRule"/>
</dbReference>
<evidence type="ECO:0000313" key="5">
    <source>
        <dbReference type="EMBL" id="CUQ66839.1"/>
    </source>
</evidence>
<feature type="compositionally biased region" description="Basic and acidic residues" evidence="3">
    <location>
        <begin position="41"/>
        <end position="52"/>
    </location>
</feature>
<dbReference type="Gene3D" id="1.10.10.10">
    <property type="entry name" value="Winged helix-like DNA-binding domain superfamily/Winged helix DNA-binding domain"/>
    <property type="match status" value="1"/>
</dbReference>
<dbReference type="GO" id="GO:0000160">
    <property type="term" value="P:phosphorelay signal transduction system"/>
    <property type="evidence" value="ECO:0007669"/>
    <property type="project" value="InterPro"/>
</dbReference>